<dbReference type="InterPro" id="IPR004675">
    <property type="entry name" value="AhpD_core"/>
</dbReference>
<keyword evidence="2" id="KW-0560">Oxidoreductase</keyword>
<evidence type="ECO:0000259" key="1">
    <source>
        <dbReference type="Pfam" id="PF02627"/>
    </source>
</evidence>
<dbReference type="Proteomes" id="UP000183180">
    <property type="component" value="Unassembled WGS sequence"/>
</dbReference>
<dbReference type="EMBL" id="FNLM01000034">
    <property type="protein sequence ID" value="SDU65758.1"/>
    <property type="molecule type" value="Genomic_DNA"/>
</dbReference>
<dbReference type="NCBIfam" id="TIGR00778">
    <property type="entry name" value="ahpD_dom"/>
    <property type="match status" value="1"/>
</dbReference>
<organism evidence="2 3">
    <name type="scientific">Gordonia westfalica</name>
    <dbReference type="NCBI Taxonomy" id="158898"/>
    <lineage>
        <taxon>Bacteria</taxon>
        <taxon>Bacillati</taxon>
        <taxon>Actinomycetota</taxon>
        <taxon>Actinomycetes</taxon>
        <taxon>Mycobacteriales</taxon>
        <taxon>Gordoniaceae</taxon>
        <taxon>Gordonia</taxon>
    </lineage>
</organism>
<protein>
    <submittedName>
        <fullName evidence="2">Alkylhydroperoxidase AhpD family core domain-containing protein</fullName>
    </submittedName>
</protein>
<evidence type="ECO:0000313" key="3">
    <source>
        <dbReference type="Proteomes" id="UP000183180"/>
    </source>
</evidence>
<dbReference type="GO" id="GO:0051920">
    <property type="term" value="F:peroxiredoxin activity"/>
    <property type="evidence" value="ECO:0007669"/>
    <property type="project" value="InterPro"/>
</dbReference>
<dbReference type="SUPFAM" id="SSF69118">
    <property type="entry name" value="AhpD-like"/>
    <property type="match status" value="1"/>
</dbReference>
<gene>
    <name evidence="2" type="ORF">SAMN04488548_1343041</name>
</gene>
<dbReference type="InterPro" id="IPR003779">
    <property type="entry name" value="CMD-like"/>
</dbReference>
<reference evidence="2 3" key="1">
    <citation type="submission" date="2016-10" db="EMBL/GenBank/DDBJ databases">
        <authorList>
            <person name="de Groot N.N."/>
        </authorList>
    </citation>
    <scope>NUCLEOTIDE SEQUENCE [LARGE SCALE GENOMIC DNA]</scope>
    <source>
        <strain evidence="2 3">DSM 44215</strain>
    </source>
</reference>
<dbReference type="Gene3D" id="1.20.1290.10">
    <property type="entry name" value="AhpD-like"/>
    <property type="match status" value="1"/>
</dbReference>
<dbReference type="InterPro" id="IPR029032">
    <property type="entry name" value="AhpD-like"/>
</dbReference>
<dbReference type="AlphaFoldDB" id="A0A1H2KBF7"/>
<dbReference type="PANTHER" id="PTHR34846">
    <property type="entry name" value="4-CARBOXYMUCONOLACTONE DECARBOXYLASE FAMILY PROTEIN (AFU_ORTHOLOGUE AFUA_6G11590)"/>
    <property type="match status" value="1"/>
</dbReference>
<proteinExistence type="predicted"/>
<sequence length="195" mass="21894">MNVRVLFVIVGVVYRGPMSAPRVTPGGLRELGPFNFVFARGAARVIGVDDAHIFSTLGRTKGLFRGWLHFSGRLMPFGTLPRKDSEMIIIRVAHLRGCDYELDHHRRLGRRAGIGDAEFERILSGPDAGWGDRERAILRAVDELVADKDVSDIAWAALSRHLDARKLIEFTLLVGQYDSLATTIHTLRIQRDRHT</sequence>
<dbReference type="STRING" id="158898.SAMN04488548_1343041"/>
<accession>A0A1H2KBF7</accession>
<evidence type="ECO:0000313" key="2">
    <source>
        <dbReference type="EMBL" id="SDU65758.1"/>
    </source>
</evidence>
<dbReference type="Pfam" id="PF02627">
    <property type="entry name" value="CMD"/>
    <property type="match status" value="1"/>
</dbReference>
<keyword evidence="2" id="KW-0575">Peroxidase</keyword>
<dbReference type="PANTHER" id="PTHR34846:SF5">
    <property type="entry name" value="CARBOXYMUCONOLACTONE DECARBOXYLASE-LIKE DOMAIN-CONTAINING PROTEIN"/>
    <property type="match status" value="1"/>
</dbReference>
<feature type="domain" description="Carboxymuconolactone decarboxylase-like" evidence="1">
    <location>
        <begin position="63"/>
        <end position="142"/>
    </location>
</feature>
<name>A0A1H2KBF7_9ACTN</name>